<evidence type="ECO:0000256" key="9">
    <source>
        <dbReference type="ARBA" id="ARBA00023002"/>
    </source>
</evidence>
<dbReference type="InterPro" id="IPR022920">
    <property type="entry name" value="Disulphide_bond_form_DsbB"/>
</dbReference>
<keyword evidence="13 14" id="KW-0676">Redox-active center</keyword>
<dbReference type="HAMAP" id="MF_00286">
    <property type="entry name" value="DsbB"/>
    <property type="match status" value="1"/>
</dbReference>
<dbReference type="EMBL" id="JACGXS010000017">
    <property type="protein sequence ID" value="MBA8683810.1"/>
    <property type="molecule type" value="Genomic_DNA"/>
</dbReference>
<dbReference type="SUPFAM" id="SSF158442">
    <property type="entry name" value="DsbB-like"/>
    <property type="match status" value="1"/>
</dbReference>
<evidence type="ECO:0000256" key="4">
    <source>
        <dbReference type="ARBA" id="ARBA00022475"/>
    </source>
</evidence>
<feature type="transmembrane region" description="Helical" evidence="15">
    <location>
        <begin position="145"/>
        <end position="163"/>
    </location>
</feature>
<keyword evidence="10 14" id="KW-0472">Membrane</keyword>
<keyword evidence="17" id="KW-1185">Reference proteome</keyword>
<dbReference type="PANTHER" id="PTHR36570">
    <property type="entry name" value="DISULFIDE BOND FORMATION PROTEIN B"/>
    <property type="match status" value="1"/>
</dbReference>
<comment type="caution">
    <text evidence="14">Lacks conserved residue(s) required for the propagation of feature annotation.</text>
</comment>
<evidence type="ECO:0000256" key="3">
    <source>
        <dbReference type="ARBA" id="ARBA00022448"/>
    </source>
</evidence>
<keyword evidence="9 14" id="KW-0560">Oxidoreductase</keyword>
<keyword evidence="5" id="KW-0997">Cell inner membrane</keyword>
<keyword evidence="3 14" id="KW-0813">Transport</keyword>
<feature type="transmembrane region" description="Helical" evidence="15">
    <location>
        <begin position="12"/>
        <end position="30"/>
    </location>
</feature>
<keyword evidence="4 14" id="KW-1003">Cell membrane</keyword>
<evidence type="ECO:0000256" key="14">
    <source>
        <dbReference type="HAMAP-Rule" id="MF_00286"/>
    </source>
</evidence>
<dbReference type="Gene3D" id="1.20.1550.10">
    <property type="entry name" value="DsbB-like"/>
    <property type="match status" value="1"/>
</dbReference>
<keyword evidence="12 14" id="KW-0143">Chaperone</keyword>
<dbReference type="GO" id="GO:0015035">
    <property type="term" value="F:protein-disulfide reductase activity"/>
    <property type="evidence" value="ECO:0007669"/>
    <property type="project" value="UniProtKB-UniRule"/>
</dbReference>
<gene>
    <name evidence="14" type="primary">dsbB</name>
    <name evidence="16" type="ORF">H4O11_18565</name>
</gene>
<feature type="transmembrane region" description="Helical" evidence="15">
    <location>
        <begin position="72"/>
        <end position="92"/>
    </location>
</feature>
<dbReference type="Proteomes" id="UP000547058">
    <property type="component" value="Unassembled WGS sequence"/>
</dbReference>
<name>A0A7W3IJ48_9GAMM</name>
<reference evidence="16 17" key="1">
    <citation type="submission" date="2020-08" db="EMBL/GenBank/DDBJ databases">
        <title>Stenotrophomonas tumulicola JCM 30961.</title>
        <authorList>
            <person name="Deng Y."/>
        </authorList>
    </citation>
    <scope>NUCLEOTIDE SEQUENCE [LARGE SCALE GENOMIC DNA]</scope>
    <source>
        <strain evidence="16 17">JCM 30961</strain>
    </source>
</reference>
<evidence type="ECO:0000256" key="11">
    <source>
        <dbReference type="ARBA" id="ARBA00023157"/>
    </source>
</evidence>
<dbReference type="InterPro" id="IPR023380">
    <property type="entry name" value="DsbB-like_sf"/>
</dbReference>
<proteinExistence type="inferred from homology"/>
<evidence type="ECO:0000256" key="13">
    <source>
        <dbReference type="ARBA" id="ARBA00023284"/>
    </source>
</evidence>
<comment type="similarity">
    <text evidence="2 14">Belongs to the DsbB family.</text>
</comment>
<organism evidence="16 17">
    <name type="scientific">Stenotrophomonas tumulicola</name>
    <dbReference type="NCBI Taxonomy" id="1685415"/>
    <lineage>
        <taxon>Bacteria</taxon>
        <taxon>Pseudomonadati</taxon>
        <taxon>Pseudomonadota</taxon>
        <taxon>Gammaproteobacteria</taxon>
        <taxon>Lysobacterales</taxon>
        <taxon>Lysobacteraceae</taxon>
        <taxon>Stenotrophomonas</taxon>
    </lineage>
</organism>
<evidence type="ECO:0000256" key="15">
    <source>
        <dbReference type="SAM" id="Phobius"/>
    </source>
</evidence>
<feature type="topological domain" description="Cytoplasmic" evidence="14">
    <location>
        <begin position="165"/>
        <end position="172"/>
    </location>
</feature>
<dbReference type="GO" id="GO:0006457">
    <property type="term" value="P:protein folding"/>
    <property type="evidence" value="ECO:0007669"/>
    <property type="project" value="InterPro"/>
</dbReference>
<evidence type="ECO:0000256" key="2">
    <source>
        <dbReference type="ARBA" id="ARBA00008823"/>
    </source>
</evidence>
<evidence type="ECO:0000256" key="8">
    <source>
        <dbReference type="ARBA" id="ARBA00022989"/>
    </source>
</evidence>
<keyword evidence="6 14" id="KW-0812">Transmembrane</keyword>
<keyword evidence="11 14" id="KW-1015">Disulfide bond</keyword>
<dbReference type="InterPro" id="IPR050183">
    <property type="entry name" value="DsbB"/>
</dbReference>
<keyword evidence="8 14" id="KW-1133">Transmembrane helix</keyword>
<evidence type="ECO:0000256" key="10">
    <source>
        <dbReference type="ARBA" id="ARBA00023136"/>
    </source>
</evidence>
<dbReference type="NCBIfam" id="NF003354">
    <property type="entry name" value="PRK04388.1"/>
    <property type="match status" value="1"/>
</dbReference>
<sequence length="172" mass="18829">MNPFRWPFRAQFLLGFLICAGLLAYAIFLQLEMGLEPCPLCIFQRLAFAALGLLFLIGALHGPSNRSGRITYGVLAFVAAAVGVGIAARHVYVQMLPPEFGSTCGPPLSFLSETMGPFEVFRTVLTGTGNCGNIDWTFLGLTMPMWSLAWFVLLAAWALLVSLRRIRGGSRR</sequence>
<feature type="transmembrane region" description="Helical" evidence="15">
    <location>
        <begin position="42"/>
        <end position="60"/>
    </location>
</feature>
<dbReference type="PANTHER" id="PTHR36570:SF3">
    <property type="entry name" value="DISULFIDE BOND FORMATION PROTEIN B"/>
    <property type="match status" value="1"/>
</dbReference>
<accession>A0A7W3IJ48</accession>
<evidence type="ECO:0000256" key="1">
    <source>
        <dbReference type="ARBA" id="ARBA00004429"/>
    </source>
</evidence>
<evidence type="ECO:0000256" key="7">
    <source>
        <dbReference type="ARBA" id="ARBA00022982"/>
    </source>
</evidence>
<feature type="topological domain" description="Periplasmic" evidence="14">
    <location>
        <begin position="29"/>
        <end position="46"/>
    </location>
</feature>
<comment type="caution">
    <text evidence="16">The sequence shown here is derived from an EMBL/GenBank/DDBJ whole genome shotgun (WGS) entry which is preliminary data.</text>
</comment>
<evidence type="ECO:0000256" key="5">
    <source>
        <dbReference type="ARBA" id="ARBA00022519"/>
    </source>
</evidence>
<dbReference type="GO" id="GO:0009055">
    <property type="term" value="F:electron transfer activity"/>
    <property type="evidence" value="ECO:0007669"/>
    <property type="project" value="UniProtKB-UniRule"/>
</dbReference>
<dbReference type="GO" id="GO:0005886">
    <property type="term" value="C:plasma membrane"/>
    <property type="evidence" value="ECO:0007669"/>
    <property type="project" value="UniProtKB-SubCell"/>
</dbReference>
<evidence type="ECO:0000313" key="16">
    <source>
        <dbReference type="EMBL" id="MBA8683810.1"/>
    </source>
</evidence>
<dbReference type="InterPro" id="IPR003752">
    <property type="entry name" value="DiS_bond_form_DsbB/BdbC"/>
</dbReference>
<evidence type="ECO:0000256" key="12">
    <source>
        <dbReference type="ARBA" id="ARBA00023186"/>
    </source>
</evidence>
<protein>
    <recommendedName>
        <fullName evidence="14">Disulfide bond formation protein B</fullName>
    </recommendedName>
    <alternativeName>
        <fullName evidence="14">Disulfide oxidoreductase</fullName>
    </alternativeName>
</protein>
<evidence type="ECO:0000256" key="6">
    <source>
        <dbReference type="ARBA" id="ARBA00022692"/>
    </source>
</evidence>
<comment type="function">
    <text evidence="14">Required for disulfide bond formation in some periplasmic proteins. Acts by oxidizing the DsbA protein.</text>
</comment>
<dbReference type="AlphaFoldDB" id="A0A7W3IJ48"/>
<keyword evidence="7 14" id="KW-0249">Electron transport</keyword>
<dbReference type="RefSeq" id="WP_182342268.1">
    <property type="nucleotide sequence ID" value="NZ_JACGXS010000017.1"/>
</dbReference>
<comment type="subcellular location">
    <subcellularLocation>
        <location evidence="1">Cell inner membrane</location>
        <topology evidence="1">Multi-pass membrane protein</topology>
    </subcellularLocation>
    <subcellularLocation>
        <location evidence="14">Cell membrane</location>
        <topology evidence="14">Multi-pass membrane protein</topology>
    </subcellularLocation>
</comment>
<feature type="disulfide bond" description="Redox-active" evidence="14">
    <location>
        <begin position="38"/>
        <end position="41"/>
    </location>
</feature>
<dbReference type="Pfam" id="PF02600">
    <property type="entry name" value="DsbB"/>
    <property type="match status" value="1"/>
</dbReference>
<evidence type="ECO:0000313" key="17">
    <source>
        <dbReference type="Proteomes" id="UP000547058"/>
    </source>
</evidence>
<feature type="topological domain" description="Cytoplasmic" evidence="14">
    <location>
        <begin position="1"/>
        <end position="11"/>
    </location>
</feature>